<evidence type="ECO:0000313" key="4">
    <source>
        <dbReference type="Proteomes" id="UP000674318"/>
    </source>
</evidence>
<reference evidence="3 4" key="1">
    <citation type="submission" date="2021-02" db="EMBL/GenBank/DDBJ databases">
        <title>Porcisia hertigi Genome sequencing and assembly.</title>
        <authorList>
            <person name="Almutairi H."/>
            <person name="Gatherer D."/>
        </authorList>
    </citation>
    <scope>NUCLEOTIDE SEQUENCE [LARGE SCALE GENOMIC DNA]</scope>
    <source>
        <strain evidence="3 4">C119</strain>
    </source>
</reference>
<dbReference type="KEGG" id="phet:94293229"/>
<accession>A0A836LL62</accession>
<feature type="coiled-coil region" evidence="1">
    <location>
        <begin position="74"/>
        <end position="144"/>
    </location>
</feature>
<gene>
    <name evidence="3" type="ORF">JKF63_07211</name>
</gene>
<keyword evidence="4" id="KW-1185">Reference proteome</keyword>
<dbReference type="GeneID" id="94293229"/>
<evidence type="ECO:0000256" key="2">
    <source>
        <dbReference type="SAM" id="MobiDB-lite"/>
    </source>
</evidence>
<dbReference type="RefSeq" id="XP_067759707.1">
    <property type="nucleotide sequence ID" value="XM_067903152.1"/>
</dbReference>
<evidence type="ECO:0000256" key="1">
    <source>
        <dbReference type="SAM" id="Coils"/>
    </source>
</evidence>
<evidence type="ECO:0000313" key="3">
    <source>
        <dbReference type="EMBL" id="KAG5511615.1"/>
    </source>
</evidence>
<dbReference type="AlphaFoldDB" id="A0A836LL62"/>
<sequence length="338" mass="36523">MLSCMVEQGDRARSDASLVSVEELSGWASVAEALLAMCARTALVEAEEPTARARLVVESADSLAAIVQAHVIGVAALQRRAAAMEDQRSDALAQQLRASHQECQAMNGDLVSQRASCSALEEELHRLSNELQLAQHERGVLQEERKAVWCAVQEAQAVVGITCPAEATIGEHVGALCAWVKKAETAAPSLVAVAPHHPARLSYNRILPATPVNPVTASLLRVKEQVEQMREPSQEKLKMTVGMSRPWRDKATTPQTPSPRARAVMATATATVSTPTPLTVDRSLGRFRFSTPHRSTGGSATQREDDAAASPPWLTHMMKLQKELKDLRRDLGPISSSP</sequence>
<dbReference type="Proteomes" id="UP000674318">
    <property type="component" value="Unassembled WGS sequence"/>
</dbReference>
<dbReference type="OrthoDB" id="273419at2759"/>
<name>A0A836LL62_9TRYP</name>
<keyword evidence="1" id="KW-0175">Coiled coil</keyword>
<feature type="compositionally biased region" description="Polar residues" evidence="2">
    <location>
        <begin position="292"/>
        <end position="301"/>
    </location>
</feature>
<proteinExistence type="predicted"/>
<feature type="region of interest" description="Disordered" evidence="2">
    <location>
        <begin position="288"/>
        <end position="311"/>
    </location>
</feature>
<dbReference type="EMBL" id="JAFJZO010000004">
    <property type="protein sequence ID" value="KAG5511615.1"/>
    <property type="molecule type" value="Genomic_DNA"/>
</dbReference>
<organism evidence="3 4">
    <name type="scientific">Porcisia hertigi</name>
    <dbReference type="NCBI Taxonomy" id="2761500"/>
    <lineage>
        <taxon>Eukaryota</taxon>
        <taxon>Discoba</taxon>
        <taxon>Euglenozoa</taxon>
        <taxon>Kinetoplastea</taxon>
        <taxon>Metakinetoplastina</taxon>
        <taxon>Trypanosomatida</taxon>
        <taxon>Trypanosomatidae</taxon>
        <taxon>Leishmaniinae</taxon>
        <taxon>Porcisia</taxon>
    </lineage>
</organism>
<protein>
    <submittedName>
        <fullName evidence="3">Uncharacterized protein</fullName>
    </submittedName>
</protein>
<comment type="caution">
    <text evidence="3">The sequence shown here is derived from an EMBL/GenBank/DDBJ whole genome shotgun (WGS) entry which is preliminary data.</text>
</comment>